<feature type="signal peptide" evidence="1">
    <location>
        <begin position="1"/>
        <end position="20"/>
    </location>
</feature>
<sequence>MLKSLPIALLLCTFAVCAHAQKPGNGTYTYAVAFAEWQGKSLGATCTVVIKGDSIKVIYNGIGHLSVKKGDILDQGIIIKHQPTGQWIIGHSPADRHAKEIGGCSDGPTVIDFKNKKWWTC</sequence>
<evidence type="ECO:0000313" key="2">
    <source>
        <dbReference type="EMBL" id="AXY74520.1"/>
    </source>
</evidence>
<accession>A0A3B7MNB2</accession>
<name>A0A3B7MNB2_9BACT</name>
<evidence type="ECO:0008006" key="4">
    <source>
        <dbReference type="Google" id="ProtNLM"/>
    </source>
</evidence>
<protein>
    <recommendedName>
        <fullName evidence="4">DUF3465 domain-containing protein</fullName>
    </recommendedName>
</protein>
<evidence type="ECO:0000313" key="3">
    <source>
        <dbReference type="Proteomes" id="UP000263900"/>
    </source>
</evidence>
<evidence type="ECO:0000256" key="1">
    <source>
        <dbReference type="SAM" id="SignalP"/>
    </source>
</evidence>
<dbReference type="OrthoDB" id="672868at2"/>
<dbReference type="KEGG" id="pseg:D3H65_11250"/>
<keyword evidence="3" id="KW-1185">Reference proteome</keyword>
<organism evidence="2 3">
    <name type="scientific">Paraflavitalea soli</name>
    <dbReference type="NCBI Taxonomy" id="2315862"/>
    <lineage>
        <taxon>Bacteria</taxon>
        <taxon>Pseudomonadati</taxon>
        <taxon>Bacteroidota</taxon>
        <taxon>Chitinophagia</taxon>
        <taxon>Chitinophagales</taxon>
        <taxon>Chitinophagaceae</taxon>
        <taxon>Paraflavitalea</taxon>
    </lineage>
</organism>
<dbReference type="Proteomes" id="UP000263900">
    <property type="component" value="Chromosome"/>
</dbReference>
<proteinExistence type="predicted"/>
<reference evidence="2 3" key="1">
    <citation type="submission" date="2018-09" db="EMBL/GenBank/DDBJ databases">
        <title>Genome sequencing of strain 6GH32-13.</title>
        <authorList>
            <person name="Weon H.-Y."/>
            <person name="Heo J."/>
            <person name="Kwon S.-W."/>
        </authorList>
    </citation>
    <scope>NUCLEOTIDE SEQUENCE [LARGE SCALE GENOMIC DNA]</scope>
    <source>
        <strain evidence="2 3">5GH32-13</strain>
    </source>
</reference>
<dbReference type="AlphaFoldDB" id="A0A3B7MNB2"/>
<dbReference type="EMBL" id="CP032157">
    <property type="protein sequence ID" value="AXY74520.1"/>
    <property type="molecule type" value="Genomic_DNA"/>
</dbReference>
<feature type="chain" id="PRO_5017791042" description="DUF3465 domain-containing protein" evidence="1">
    <location>
        <begin position="21"/>
        <end position="121"/>
    </location>
</feature>
<dbReference type="RefSeq" id="WP_119050407.1">
    <property type="nucleotide sequence ID" value="NZ_CP032157.1"/>
</dbReference>
<gene>
    <name evidence="2" type="ORF">D3H65_11250</name>
</gene>
<keyword evidence="1" id="KW-0732">Signal</keyword>